<proteinExistence type="predicted"/>
<dbReference type="PANTHER" id="PTHR36305:SF1">
    <property type="entry name" value="PHOSPHATIDYLGLYCEROPHOSPHATASE A"/>
    <property type="match status" value="1"/>
</dbReference>
<comment type="catalytic activity">
    <reaction evidence="1">
        <text>a 1,2-diacyl-sn-glycero-3-phospho-(1'-sn-glycero-3'-phosphate) + H2O = a 1,2-diacyl-sn-glycero-3-phospho-(1'-sn-glycerol) + phosphate</text>
        <dbReference type="Rhea" id="RHEA:33751"/>
        <dbReference type="ChEBI" id="CHEBI:15377"/>
        <dbReference type="ChEBI" id="CHEBI:43474"/>
        <dbReference type="ChEBI" id="CHEBI:60110"/>
        <dbReference type="ChEBI" id="CHEBI:64716"/>
        <dbReference type="EC" id="3.1.3.27"/>
    </reaction>
</comment>
<feature type="transmembrane region" description="Helical" evidence="2">
    <location>
        <begin position="139"/>
        <end position="157"/>
    </location>
</feature>
<evidence type="ECO:0000259" key="3">
    <source>
        <dbReference type="Pfam" id="PF04608"/>
    </source>
</evidence>
<dbReference type="GO" id="GO:0009395">
    <property type="term" value="P:phospholipid catabolic process"/>
    <property type="evidence" value="ECO:0007669"/>
    <property type="project" value="UniProtKB-KW"/>
</dbReference>
<dbReference type="STRING" id="1454373.ACMU_07435"/>
<dbReference type="CDD" id="cd06971">
    <property type="entry name" value="PgpA"/>
    <property type="match status" value="1"/>
</dbReference>
<evidence type="ECO:0000256" key="2">
    <source>
        <dbReference type="SAM" id="Phobius"/>
    </source>
</evidence>
<keyword evidence="2" id="KW-1133">Transmembrane helix</keyword>
<dbReference type="RefSeq" id="WP_035257076.1">
    <property type="nucleotide sequence ID" value="NZ_JFKE01000002.1"/>
</dbReference>
<comment type="cofactor">
    <cofactor evidence="1">
        <name>Mg(2+)</name>
        <dbReference type="ChEBI" id="CHEBI:18420"/>
    </cofactor>
</comment>
<dbReference type="PANTHER" id="PTHR36305">
    <property type="entry name" value="PHOSPHATIDYLGLYCEROPHOSPHATASE A"/>
    <property type="match status" value="1"/>
</dbReference>
<dbReference type="GO" id="GO:0046872">
    <property type="term" value="F:metal ion binding"/>
    <property type="evidence" value="ECO:0007669"/>
    <property type="project" value="UniProtKB-KW"/>
</dbReference>
<feature type="domain" description="YutG/PgpA" evidence="3">
    <location>
        <begin position="4"/>
        <end position="153"/>
    </location>
</feature>
<evidence type="ECO:0000256" key="1">
    <source>
        <dbReference type="PIRNR" id="PIRNR006162"/>
    </source>
</evidence>
<comment type="function">
    <text evidence="1">Lipid phosphatase which dephosphorylates phosphatidylglycerophosphate (PGP) to phosphatidylglycerol (PG).</text>
</comment>
<dbReference type="InterPro" id="IPR007686">
    <property type="entry name" value="YutG/PgpA"/>
</dbReference>
<protein>
    <recommendedName>
        <fullName evidence="1">Phosphatidylglycerophosphatase A</fullName>
        <ecNumber evidence="1">3.1.3.27</ecNumber>
    </recommendedName>
    <alternativeName>
        <fullName evidence="1">Phosphatidylglycerolphosphate phosphatase A</fullName>
    </alternativeName>
</protein>
<evidence type="ECO:0000313" key="4">
    <source>
        <dbReference type="EMBL" id="KAJ56762.1"/>
    </source>
</evidence>
<keyword evidence="1" id="KW-0997">Cell inner membrane</keyword>
<sequence length="159" mass="17052">MTKLIATFFYTGLLRPASGTWGSLAACPALLLLHLAGGFELVVVATFTVFLLGWWATIRETEGRDDHDPSEIVIDEVAGMWISLWPVSLGAQMAGADVTALWPGWVVAFFAFRLFDIWKPGPVGWADRRNDPLGVMLDDVIAGIMAAIVVAAAAGIAHA</sequence>
<dbReference type="InterPro" id="IPR036681">
    <property type="entry name" value="PgpA-like_sf"/>
</dbReference>
<keyword evidence="1" id="KW-0460">Magnesium</keyword>
<dbReference type="InterPro" id="IPR026037">
    <property type="entry name" value="PgpA"/>
</dbReference>
<evidence type="ECO:0000313" key="5">
    <source>
        <dbReference type="Proteomes" id="UP000026249"/>
    </source>
</evidence>
<feature type="transmembrane region" description="Helical" evidence="2">
    <location>
        <begin position="35"/>
        <end position="56"/>
    </location>
</feature>
<keyword evidence="5" id="KW-1185">Reference proteome</keyword>
<dbReference type="PROSITE" id="PS51257">
    <property type="entry name" value="PROKAR_LIPOPROTEIN"/>
    <property type="match status" value="1"/>
</dbReference>
<organism evidence="4 5">
    <name type="scientific">Actibacterium mucosum KCTC 23349</name>
    <dbReference type="NCBI Taxonomy" id="1454373"/>
    <lineage>
        <taxon>Bacteria</taxon>
        <taxon>Pseudomonadati</taxon>
        <taxon>Pseudomonadota</taxon>
        <taxon>Alphaproteobacteria</taxon>
        <taxon>Rhodobacterales</taxon>
        <taxon>Roseobacteraceae</taxon>
        <taxon>Actibacterium</taxon>
    </lineage>
</organism>
<comment type="pathway">
    <text evidence="1">Phospholipid metabolism; phosphatidylglycerol biosynthesis; phosphatidylglycerol from CDP-diacylglycerol: step 2/2.</text>
</comment>
<dbReference type="GO" id="GO:0008962">
    <property type="term" value="F:phosphatidylglycerophosphatase activity"/>
    <property type="evidence" value="ECO:0007669"/>
    <property type="project" value="UniProtKB-EC"/>
</dbReference>
<dbReference type="OrthoDB" id="9804091at2"/>
<gene>
    <name evidence="4" type="ORF">ACMU_07435</name>
</gene>
<dbReference type="AlphaFoldDB" id="A0A037ZMI4"/>
<keyword evidence="1" id="KW-0443">Lipid metabolism</keyword>
<accession>A0A037ZMI4</accession>
<dbReference type="GO" id="GO:0005886">
    <property type="term" value="C:plasma membrane"/>
    <property type="evidence" value="ECO:0007669"/>
    <property type="project" value="UniProtKB-SubCell"/>
</dbReference>
<feature type="transmembrane region" description="Helical" evidence="2">
    <location>
        <begin position="100"/>
        <end position="118"/>
    </location>
</feature>
<dbReference type="GO" id="GO:0006655">
    <property type="term" value="P:phosphatidylglycerol biosynthetic process"/>
    <property type="evidence" value="ECO:0007669"/>
    <property type="project" value="UniProtKB-UniPathway"/>
</dbReference>
<dbReference type="EC" id="3.1.3.27" evidence="1"/>
<keyword evidence="1" id="KW-0595">Phospholipid degradation</keyword>
<dbReference type="SUPFAM" id="SSF101307">
    <property type="entry name" value="YutG-like"/>
    <property type="match status" value="1"/>
</dbReference>
<keyword evidence="1" id="KW-0442">Lipid degradation</keyword>
<keyword evidence="1" id="KW-1003">Cell membrane</keyword>
<name>A0A037ZMI4_9RHOB</name>
<dbReference type="PIRSF" id="PIRSF006162">
    <property type="entry name" value="PgpA"/>
    <property type="match status" value="1"/>
</dbReference>
<dbReference type="UniPathway" id="UPA00084">
    <property type="reaction ID" value="UER00504"/>
</dbReference>
<dbReference type="Proteomes" id="UP000026249">
    <property type="component" value="Unassembled WGS sequence"/>
</dbReference>
<keyword evidence="1 2" id="KW-0472">Membrane</keyword>
<keyword evidence="1" id="KW-1208">Phospholipid metabolism</keyword>
<keyword evidence="1" id="KW-0378">Hydrolase</keyword>
<comment type="caution">
    <text evidence="4">The sequence shown here is derived from an EMBL/GenBank/DDBJ whole genome shotgun (WGS) entry which is preliminary data.</text>
</comment>
<reference evidence="4 5" key="1">
    <citation type="submission" date="2014-03" db="EMBL/GenBank/DDBJ databases">
        <title>Draft Genome Sequence of Actibacterium mucosum KCTC 23349, a Marine Alphaproteobacterium with Complex Ionic Requirements Isolated from Mediterranean Seawater at Malvarrosa Beach, Valencia, Spain.</title>
        <authorList>
            <person name="Arahal D.R."/>
            <person name="Shao Z."/>
            <person name="Lai Q."/>
            <person name="Pujalte M.J."/>
        </authorList>
    </citation>
    <scope>NUCLEOTIDE SEQUENCE [LARGE SCALE GENOMIC DNA]</scope>
    <source>
        <strain evidence="4 5">KCTC 23349</strain>
    </source>
</reference>
<dbReference type="Pfam" id="PF04608">
    <property type="entry name" value="PgpA"/>
    <property type="match status" value="1"/>
</dbReference>
<dbReference type="EMBL" id="JFKE01000002">
    <property type="protein sequence ID" value="KAJ56762.1"/>
    <property type="molecule type" value="Genomic_DNA"/>
</dbReference>
<comment type="subcellular location">
    <subcellularLocation>
        <location evidence="1">Cell inner membrane</location>
        <topology evidence="1">Multi-pass membrane protein</topology>
    </subcellularLocation>
</comment>
<keyword evidence="1 2" id="KW-0812">Transmembrane</keyword>
<keyword evidence="1" id="KW-0479">Metal-binding</keyword>